<feature type="domain" description="RNase H type-1" evidence="3">
    <location>
        <begin position="2459"/>
        <end position="2612"/>
    </location>
</feature>
<evidence type="ECO:0000259" key="3">
    <source>
        <dbReference type="PROSITE" id="PS50879"/>
    </source>
</evidence>
<dbReference type="Pfam" id="PF00145">
    <property type="entry name" value="DNA_methylase"/>
    <property type="match status" value="1"/>
</dbReference>
<dbReference type="PROSITE" id="PS50879">
    <property type="entry name" value="RNASE_H_1"/>
    <property type="match status" value="1"/>
</dbReference>
<dbReference type="EMBL" id="CAMXCT020006124">
    <property type="protein sequence ID" value="CAL1167372.1"/>
    <property type="molecule type" value="Genomic_DNA"/>
</dbReference>
<dbReference type="EMBL" id="CAMXCT030006124">
    <property type="protein sequence ID" value="CAL4801309.1"/>
    <property type="molecule type" value="Genomic_DNA"/>
</dbReference>
<dbReference type="OrthoDB" id="167820at2759"/>
<comment type="caution">
    <text evidence="4">The sequence shown here is derived from an EMBL/GenBank/DDBJ whole genome shotgun (WGS) entry which is preliminary data.</text>
</comment>
<dbReference type="GO" id="GO:0003676">
    <property type="term" value="F:nucleic acid binding"/>
    <property type="evidence" value="ECO:0007669"/>
    <property type="project" value="InterPro"/>
</dbReference>
<protein>
    <submittedName>
        <fullName evidence="6">LINE-1 retrotransposable element ORF2 protein (ORF2p)</fullName>
    </submittedName>
</protein>
<evidence type="ECO:0000313" key="5">
    <source>
        <dbReference type="EMBL" id="CAL1167372.1"/>
    </source>
</evidence>
<proteinExistence type="predicted"/>
<dbReference type="GO" id="GO:0032259">
    <property type="term" value="P:methylation"/>
    <property type="evidence" value="ECO:0007669"/>
    <property type="project" value="UniProtKB-KW"/>
</dbReference>
<dbReference type="InterPro" id="IPR012337">
    <property type="entry name" value="RNaseH-like_sf"/>
</dbReference>
<name>A0A9P1DR61_9DINO</name>
<evidence type="ECO:0000313" key="6">
    <source>
        <dbReference type="EMBL" id="CAL4801309.1"/>
    </source>
</evidence>
<sequence length="2838" mass="315175">MDIISVSKHPVGVNINVLVNFDSRLGDHLFGVECQFGTRVAIPHEGVQGEGLMTLYNVKRSGRKVQDAEMLTPDPGFPPQKHKTFDFRDLGFVHDVCCGMGGFSTAMDFLHSACGLPGRVVSAVDLCPLALSAYRLNHAATAVLGDITLSETIFEMHIQQCLSGVQPLLVGGFPCQPLSRQGAQRRQSDSRSMVLPALLRAAYYLQVSGVCLECVPEAYTDQGTQAVLHEFANLMNFTIHQRIVHLHDTWPSRRTRWFALVIPECFGFHLQEMPKLSPAPVVGDLIPFTQWPTWNDAEEHQLRWTEMESQTYKDPAYGSTDRRVDLSQPLPTALHSWGSALYKCPCNCRAQGFHPRTLKAKGLRGVEIISGLWPHASRHIHPKELQFLLGFPPLQCVLSDCRAQLCLLGNSVSPVQVIWILSQLYQGFQLMHDIAPRECICRYLQAIVLHRDVTWPSPIPGVSQAILDFPQGQVSVSFHTGETIRDLIRAEATLQLDPRKISLSCQGLELPEWAYVQERTYQVTLETSFTDFPVQPVPVLIDHLGVRKLYVVPASFSIAAALSWVGIVGYKSVVNEHQAQIDIKDRVQAWIVIVVQLDPAEVEFELLMRLDGLGFDSVHRTPGLCVTETWGGTGLWHVDQLVKSNLLVSWAGSDFQSLTVWLPSFAAAVVELWPSTAEDHLRAWLSVSHTSVYAIVLEQWGWNLLKISVTPQSLSVLFFEPESQVSASAAYLAFRAKAASGRQWSSETYIQRGNEFGLPGTLERIFALLDCELNLPSHVALALQQHRVLDFPDCNGDTAATCSPTLLYGLSSAQLPHSVSMSGNSDLGLGLTAKFLLDFSRAWTCSRPLDFGVDQIKVVSIGHEAGLDFVCETKPFQATGDQLYIFVLIDRHWTFLHCQYQQDGLSITQFDGLACTNIQKLTPVVEALKLAWNVQRITVQTTWEVPQTRQDSCGTIALAHFGLLLGLLTWDQAMQFETLHESLAICGSMSSLHSPIGFGAEENAVIRSLEQVLPSHGVPPSEVKNRAQAAIKVFGLAAITRALQAKNTWMSLKQLGNSRPKPFMWVTHEELQNHIRDRSISQFGVETDGKKGKRSKEPKKSAQAIQLDPASLVLPAGVFITNDGTALQQINITDVQKNARGIAFGSYQDIQPFLAEGKSISPEGLSVLVVGLFPEAAPLGLPTNSLRVPAIYRGTNEPIILDVVAVQLGDQAVYRLTNQKAPELAVFPTRVFRLHVFKDLWTLSHDWNDMIAHPVRSLVQQFSVLKLCRNPDCDLLCGAFHPSIEESGVESGLIDVWAFRWTKNDGSKSSPVDADVMSVYIRVPESSFAYLHSASGGEGVFFEPRCQDSPGADPAFAVVWVPQSSLQDIMHKVKTIDHCLAACRIGLKYGVRCLAKHHETVHQELRPQVPFVNCVIREVYRLEPLPAGTQRQSLSETLQSIQWRAKPLQPCKGSQGRAWTVGAEAPPPSQFIQAQHGWVSIAKVKDQFQAQPTQHLIATAKTKQHIGTVRSAPASTPAVDPWTSGRDPWGGYQAVSTKAPAPPSQHVQQKIDDVEQRLSDQVKATIVQELQTTDTSGRVDQVEQQIQSLIEHQTRLEQWATEGNGQIAMLQQESQQLHQAIDQCHARIGEQGQALSHVVNEVSSCSQALTIQGQAINKVSTEVSSLQDGLSKSLESYFAKQTEQIEALMAKKDPSTQVPGPESSTSEIAISDRNDGLRILTLVLCSLLACGLRAAYLGLNQCIELPTAKADRSFYGRGQMTKPKFRSCTYAVPKHSRQGLPVSVKVFQRGGCPDLFSSKVPEVFPVENVTHWTLQDQPAVVRVHPDGYQVDSDYVLASNQFEPFALPPITAQDFRRAVSSFKSNAASGPCGWSLQDLKHLTDVQVSAIVDFFSAIEAGAPWPAQWCVGLIHCLQKRASSRTVNGFRPITVASLFYRLYAGIRSGQILAQLSKRADKFQCGFVQGRQASDVWYLVGISIELAMQQSTPLFGAVADIVKAYNALPRCPAFDFLRLLGTPEWFLQVWSRHLSSFTRYFIVNGEASPAVCACTGFPEGCPLSCSAMTAIDTVWHWWQHVAAPNPLSLSYVDNLEVLGDSSQAVHAALQSLGSFCDHLDLEIDTDALYAWSSCPSGRRELKDLGYKVSLGARDLGGQVTYCSQLRNRVLTDRITGIKQYYTKLRSAKLPTQVKLLNIRQVLWPRALHGCESVVLGNTHLNNMRSGAMLAANWRRGGASPIVRIGLLNTPTDPAWYQLWKVVQTFRRQFHCSPVVADFWKLYLENLRGSTNGPFGKLLDLVHSVGLQLDEEGCLWFSHRGCLDLTTCSNVILEKILLHFFHRALADQVQNRSGFQDLEGFDYDLTTCCDKFFQPHQVEQLMVVRDGSFFTNQFCSKFDASKSEMCVSCNVVDSRAHRYTTCSRYDQVRSRHQQLFEEWLVSYMFPAIRFGASQSMAGAPLGSFSCLANWALFTDGTCSAPQDLDLALAAWAVVWADHGTVACGYLSGLQQTILRAEATAVLSALGWIDQQEGVLHLWIDSQTVIDNLRDLLRGTGVASDFEHPDLWKQIEALLQTVKAEVVPHKVVSHLPQSECLSPLEDWTRKWNEAADSQADLANLTRPIFFNKVWVRFQQHRQSWKARVSLITKFQVEVAAQDCTDESVEEELEEQGFDVSRFDFVTSLNHAETSVHLSTWLQVSGSFHCGLGSQADQLLLQLCQWLVTVDASASEMRLVAIVEIFVAFRLHVGGAPLCVAGGDVDRYSLVSFARDFSYFRRLWKLLETGTGITWTSGQIDLTQVRILPLQKAVWLGWPREVELPVLQALDEFVGARPISNCQGFSRPWRN</sequence>
<accession>A0A9P1DR61</accession>
<reference evidence="4" key="1">
    <citation type="submission" date="2022-10" db="EMBL/GenBank/DDBJ databases">
        <authorList>
            <person name="Chen Y."/>
            <person name="Dougan E. K."/>
            <person name="Chan C."/>
            <person name="Rhodes N."/>
            <person name="Thang M."/>
        </authorList>
    </citation>
    <scope>NUCLEOTIDE SEQUENCE</scope>
</reference>
<dbReference type="Proteomes" id="UP001152797">
    <property type="component" value="Unassembled WGS sequence"/>
</dbReference>
<dbReference type="GO" id="GO:0008168">
    <property type="term" value="F:methyltransferase activity"/>
    <property type="evidence" value="ECO:0007669"/>
    <property type="project" value="UniProtKB-KW"/>
</dbReference>
<dbReference type="EMBL" id="CAMXCT010006124">
    <property type="protein sequence ID" value="CAI4013997.1"/>
    <property type="molecule type" value="Genomic_DNA"/>
</dbReference>
<keyword evidence="1" id="KW-0489">Methyltransferase</keyword>
<gene>
    <name evidence="4" type="ORF">C1SCF055_LOCUS38928</name>
</gene>
<dbReference type="Gene3D" id="3.40.50.150">
    <property type="entry name" value="Vaccinia Virus protein VP39"/>
    <property type="match status" value="1"/>
</dbReference>
<dbReference type="InterPro" id="IPR002156">
    <property type="entry name" value="RNaseH_domain"/>
</dbReference>
<evidence type="ECO:0000256" key="1">
    <source>
        <dbReference type="ARBA" id="ARBA00022603"/>
    </source>
</evidence>
<dbReference type="GO" id="GO:0004523">
    <property type="term" value="F:RNA-DNA hybrid ribonuclease activity"/>
    <property type="evidence" value="ECO:0007669"/>
    <property type="project" value="InterPro"/>
</dbReference>
<dbReference type="InterPro" id="IPR029063">
    <property type="entry name" value="SAM-dependent_MTases_sf"/>
</dbReference>
<dbReference type="PANTHER" id="PTHR19446">
    <property type="entry name" value="REVERSE TRANSCRIPTASES"/>
    <property type="match status" value="1"/>
</dbReference>
<dbReference type="Gene3D" id="3.30.420.10">
    <property type="entry name" value="Ribonuclease H-like superfamily/Ribonuclease H"/>
    <property type="match status" value="1"/>
</dbReference>
<keyword evidence="7" id="KW-1185">Reference proteome</keyword>
<keyword evidence="2" id="KW-0808">Transferase</keyword>
<evidence type="ECO:0000256" key="2">
    <source>
        <dbReference type="ARBA" id="ARBA00022679"/>
    </source>
</evidence>
<reference evidence="5" key="2">
    <citation type="submission" date="2024-04" db="EMBL/GenBank/DDBJ databases">
        <authorList>
            <person name="Chen Y."/>
            <person name="Shah S."/>
            <person name="Dougan E. K."/>
            <person name="Thang M."/>
            <person name="Chan C."/>
        </authorList>
    </citation>
    <scope>NUCLEOTIDE SEQUENCE [LARGE SCALE GENOMIC DNA]</scope>
</reference>
<organism evidence="4">
    <name type="scientific">Cladocopium goreaui</name>
    <dbReference type="NCBI Taxonomy" id="2562237"/>
    <lineage>
        <taxon>Eukaryota</taxon>
        <taxon>Sar</taxon>
        <taxon>Alveolata</taxon>
        <taxon>Dinophyceae</taxon>
        <taxon>Suessiales</taxon>
        <taxon>Symbiodiniaceae</taxon>
        <taxon>Cladocopium</taxon>
    </lineage>
</organism>
<dbReference type="SUPFAM" id="SSF53335">
    <property type="entry name" value="S-adenosyl-L-methionine-dependent methyltransferases"/>
    <property type="match status" value="1"/>
</dbReference>
<dbReference type="SUPFAM" id="SSF53098">
    <property type="entry name" value="Ribonuclease H-like"/>
    <property type="match status" value="1"/>
</dbReference>
<dbReference type="InterPro" id="IPR036397">
    <property type="entry name" value="RNaseH_sf"/>
</dbReference>
<dbReference type="InterPro" id="IPR001525">
    <property type="entry name" value="C5_MeTfrase"/>
</dbReference>
<evidence type="ECO:0000313" key="4">
    <source>
        <dbReference type="EMBL" id="CAI4013997.1"/>
    </source>
</evidence>
<evidence type="ECO:0000313" key="7">
    <source>
        <dbReference type="Proteomes" id="UP001152797"/>
    </source>
</evidence>
<dbReference type="Gene3D" id="3.90.120.10">
    <property type="entry name" value="DNA Methylase, subunit A, domain 2"/>
    <property type="match status" value="1"/>
</dbReference>